<organism evidence="2 3">
    <name type="scientific">Gryllus longicercus</name>
    <dbReference type="NCBI Taxonomy" id="2509291"/>
    <lineage>
        <taxon>Eukaryota</taxon>
        <taxon>Metazoa</taxon>
        <taxon>Ecdysozoa</taxon>
        <taxon>Arthropoda</taxon>
        <taxon>Hexapoda</taxon>
        <taxon>Insecta</taxon>
        <taxon>Pterygota</taxon>
        <taxon>Neoptera</taxon>
        <taxon>Polyneoptera</taxon>
        <taxon>Orthoptera</taxon>
        <taxon>Ensifera</taxon>
        <taxon>Gryllidea</taxon>
        <taxon>Grylloidea</taxon>
        <taxon>Gryllidae</taxon>
        <taxon>Gryllinae</taxon>
        <taxon>Gryllus</taxon>
    </lineage>
</organism>
<protein>
    <submittedName>
        <fullName evidence="2">Uncharacterized protein</fullName>
    </submittedName>
</protein>
<dbReference type="Proteomes" id="UP001378592">
    <property type="component" value="Unassembled WGS sequence"/>
</dbReference>
<proteinExistence type="predicted"/>
<evidence type="ECO:0000313" key="3">
    <source>
        <dbReference type="Proteomes" id="UP001378592"/>
    </source>
</evidence>
<sequence>MAEFVSESGKDTDSERMNKIADDVIEVLRKLDEEYDSLVKSTQKRLESDGTRYEVKNCKNEKENFVHDVVEQGITIFDKTQRRWEDLELSMKLAEYEEMTRILEKEKQIYMEKKSLFERRINIEKNKIDVLNEKIESALVIGNDYHNKELQLKLLMDELQDLSVEETLYPTAILELHSACNQLQARIENMEKDLLKYADLPPDYEKAREKLAEVMLQDQELERRIRNIIK</sequence>
<name>A0AAN9V7N6_9ORTH</name>
<dbReference type="EMBL" id="JAZDUA010000402">
    <property type="protein sequence ID" value="KAK7793093.1"/>
    <property type="molecule type" value="Genomic_DNA"/>
</dbReference>
<gene>
    <name evidence="2" type="ORF">R5R35_004391</name>
</gene>
<accession>A0AAN9V7N6</accession>
<dbReference type="AlphaFoldDB" id="A0AAN9V7N6"/>
<evidence type="ECO:0000256" key="1">
    <source>
        <dbReference type="SAM" id="Coils"/>
    </source>
</evidence>
<evidence type="ECO:0000313" key="2">
    <source>
        <dbReference type="EMBL" id="KAK7793093.1"/>
    </source>
</evidence>
<keyword evidence="3" id="KW-1185">Reference proteome</keyword>
<reference evidence="2 3" key="1">
    <citation type="submission" date="2024-03" db="EMBL/GenBank/DDBJ databases">
        <title>The genome assembly and annotation of the cricket Gryllus longicercus Weissman &amp; Gray.</title>
        <authorList>
            <person name="Szrajer S."/>
            <person name="Gray D."/>
            <person name="Ylla G."/>
        </authorList>
    </citation>
    <scope>NUCLEOTIDE SEQUENCE [LARGE SCALE GENOMIC DNA]</scope>
    <source>
        <strain evidence="2">DAG 2021-001</strain>
        <tissue evidence="2">Whole body minus gut</tissue>
    </source>
</reference>
<comment type="caution">
    <text evidence="2">The sequence shown here is derived from an EMBL/GenBank/DDBJ whole genome shotgun (WGS) entry which is preliminary data.</text>
</comment>
<keyword evidence="1" id="KW-0175">Coiled coil</keyword>
<feature type="coiled-coil region" evidence="1">
    <location>
        <begin position="93"/>
        <end position="224"/>
    </location>
</feature>